<gene>
    <name evidence="5" type="ORF">HMPREF9944_01852</name>
</gene>
<organism evidence="5 6">
    <name type="scientific">Segatella maculosa OT 289</name>
    <dbReference type="NCBI Taxonomy" id="999422"/>
    <lineage>
        <taxon>Bacteria</taxon>
        <taxon>Pseudomonadati</taxon>
        <taxon>Bacteroidota</taxon>
        <taxon>Bacteroidia</taxon>
        <taxon>Bacteroidales</taxon>
        <taxon>Prevotellaceae</taxon>
        <taxon>Segatella</taxon>
    </lineage>
</organism>
<comment type="similarity">
    <text evidence="1">Belongs to the 'GDSL' lipolytic enzyme family.</text>
</comment>
<evidence type="ECO:0000313" key="6">
    <source>
        <dbReference type="Proteomes" id="UP000003167"/>
    </source>
</evidence>
<keyword evidence="3" id="KW-0732">Signal</keyword>
<keyword evidence="6" id="KW-1185">Reference proteome</keyword>
<dbReference type="AlphaFoldDB" id="H1HNV8"/>
<dbReference type="InterPro" id="IPR008979">
    <property type="entry name" value="Galactose-bd-like_sf"/>
</dbReference>
<dbReference type="STRING" id="999422.HMPREF9944_01852"/>
<dbReference type="Gene3D" id="3.40.50.1110">
    <property type="entry name" value="SGNH hydrolase"/>
    <property type="match status" value="1"/>
</dbReference>
<evidence type="ECO:0000313" key="5">
    <source>
        <dbReference type="EMBL" id="EHO68598.1"/>
    </source>
</evidence>
<dbReference type="EMBL" id="AGEK01000032">
    <property type="protein sequence ID" value="EHO68598.1"/>
    <property type="molecule type" value="Genomic_DNA"/>
</dbReference>
<dbReference type="Proteomes" id="UP000003167">
    <property type="component" value="Unassembled WGS sequence"/>
</dbReference>
<dbReference type="CDD" id="cd01821">
    <property type="entry name" value="Rhamnogalacturan_acetylesterase_like"/>
    <property type="match status" value="1"/>
</dbReference>
<dbReference type="SUPFAM" id="SSF52266">
    <property type="entry name" value="SGNH hydrolase"/>
    <property type="match status" value="1"/>
</dbReference>
<protein>
    <recommendedName>
        <fullName evidence="4">SGNH hydrolase-type esterase domain-containing protein</fullName>
    </recommendedName>
</protein>
<proteinExistence type="inferred from homology"/>
<dbReference type="PATRIC" id="fig|999422.3.peg.1946"/>
<dbReference type="RefSeq" id="WP_008565866.1">
    <property type="nucleotide sequence ID" value="NZ_JH594506.1"/>
</dbReference>
<accession>H1HNV8</accession>
<evidence type="ECO:0000256" key="3">
    <source>
        <dbReference type="SAM" id="SignalP"/>
    </source>
</evidence>
<feature type="signal peptide" evidence="3">
    <location>
        <begin position="1"/>
        <end position="19"/>
    </location>
</feature>
<evidence type="ECO:0000259" key="4">
    <source>
        <dbReference type="Pfam" id="PF13472"/>
    </source>
</evidence>
<keyword evidence="2" id="KW-0378">Hydrolase</keyword>
<dbReference type="Pfam" id="PF13472">
    <property type="entry name" value="Lipase_GDSL_2"/>
    <property type="match status" value="1"/>
</dbReference>
<dbReference type="GO" id="GO:0016788">
    <property type="term" value="F:hydrolase activity, acting on ester bonds"/>
    <property type="evidence" value="ECO:0007669"/>
    <property type="project" value="UniProtKB-ARBA"/>
</dbReference>
<sequence>MKKLRTTFFLCFFSTVLLAQTFDMTLQQPQYSDAIGYGYDVMAAPPKGSQKPFFFSVKVPDGNYHVTVTLGSSKRKAQTVVRAESRRLLLEQTTTDKGKFKTYTFVVNKRSPIIDGNTNVVLKPREKDYLDWDNRLTFEFNGPTPAVKTIDIRPDTTAVTIFLCGNSTVVDQAKEPWASWGQMIPRWFDASIAISNHAESGLSATSFINQRRLDKVVSMMRPGDYVLCEFGHNDQKEHRFGDGAYYNFAHSLKIFIDRIRAAKGIIIFVTPTQRRLFNKDSHRILETHGDYPAAMREVARRECVPIIELHEMTRTFFETLGEEDSKRALVYYAAGTFPGQMKALADNTHFNAFGAYEVAKMVVMGMKQLGLPIVSALRKDWHDFLPTAPDSWQRFTWYPTPVYDTMKPDGN</sequence>
<reference evidence="5 6" key="1">
    <citation type="submission" date="2011-12" db="EMBL/GenBank/DDBJ databases">
        <title>The Genome Sequence of Prevotella maculosa OT 289.</title>
        <authorList>
            <consortium name="The Broad Institute Genome Sequencing Platform"/>
            <person name="Earl A."/>
            <person name="Ward D."/>
            <person name="Feldgarden M."/>
            <person name="Gevers D."/>
            <person name="Izard J."/>
            <person name="Blanton J.M."/>
            <person name="Mathney J."/>
            <person name="Tanner A.C."/>
            <person name="Dewhirst F.E."/>
            <person name="Young S.K."/>
            <person name="Zeng Q."/>
            <person name="Gargeya S."/>
            <person name="Fitzgerald M."/>
            <person name="Haas B."/>
            <person name="Abouelleil A."/>
            <person name="Alvarado L."/>
            <person name="Arachchi H.M."/>
            <person name="Berlin A."/>
            <person name="Chapman S.B."/>
            <person name="Gearin G."/>
            <person name="Goldberg J."/>
            <person name="Griggs A."/>
            <person name="Gujja S."/>
            <person name="Hansen M."/>
            <person name="Heiman D."/>
            <person name="Howarth C."/>
            <person name="Larimer J."/>
            <person name="Lui A."/>
            <person name="MacDonald P.J.P."/>
            <person name="McCowen C."/>
            <person name="Montmayeur A."/>
            <person name="Murphy C."/>
            <person name="Neiman D."/>
            <person name="Pearson M."/>
            <person name="Priest M."/>
            <person name="Roberts A."/>
            <person name="Saif S."/>
            <person name="Shea T."/>
            <person name="Sisk P."/>
            <person name="Stolte C."/>
            <person name="Sykes S."/>
            <person name="Wortman J."/>
            <person name="Nusbaum C."/>
            <person name="Birren B."/>
        </authorList>
    </citation>
    <scope>NUCLEOTIDE SEQUENCE [LARGE SCALE GENOMIC DNA]</scope>
    <source>
        <strain evidence="5 6">OT 289</strain>
    </source>
</reference>
<name>H1HNV8_9BACT</name>
<dbReference type="OrthoDB" id="9807041at2"/>
<dbReference type="InterPro" id="IPR037459">
    <property type="entry name" value="RhgT-like"/>
</dbReference>
<feature type="domain" description="SGNH hydrolase-type esterase" evidence="4">
    <location>
        <begin position="166"/>
        <end position="317"/>
    </location>
</feature>
<dbReference type="PANTHER" id="PTHR43695:SF1">
    <property type="entry name" value="RHAMNOGALACTURONAN ACETYLESTERASE"/>
    <property type="match status" value="1"/>
</dbReference>
<dbReference type="SUPFAM" id="SSF49785">
    <property type="entry name" value="Galactose-binding domain-like"/>
    <property type="match status" value="1"/>
</dbReference>
<dbReference type="Gene3D" id="2.60.120.430">
    <property type="entry name" value="Galactose-binding lectin"/>
    <property type="match status" value="1"/>
</dbReference>
<dbReference type="InterPro" id="IPR013830">
    <property type="entry name" value="SGNH_hydro"/>
</dbReference>
<comment type="caution">
    <text evidence="5">The sequence shown here is derived from an EMBL/GenBank/DDBJ whole genome shotgun (WGS) entry which is preliminary data.</text>
</comment>
<evidence type="ECO:0000256" key="2">
    <source>
        <dbReference type="ARBA" id="ARBA00022801"/>
    </source>
</evidence>
<evidence type="ECO:0000256" key="1">
    <source>
        <dbReference type="ARBA" id="ARBA00008668"/>
    </source>
</evidence>
<feature type="chain" id="PRO_5003550209" description="SGNH hydrolase-type esterase domain-containing protein" evidence="3">
    <location>
        <begin position="20"/>
        <end position="411"/>
    </location>
</feature>
<dbReference type="InterPro" id="IPR036514">
    <property type="entry name" value="SGNH_hydro_sf"/>
</dbReference>
<dbReference type="PANTHER" id="PTHR43695">
    <property type="entry name" value="PUTATIVE (AFU_ORTHOLOGUE AFUA_2G17250)-RELATED"/>
    <property type="match status" value="1"/>
</dbReference>
<dbReference type="HOGENOM" id="CLU_037723_0_0_10"/>